<evidence type="ECO:0000256" key="11">
    <source>
        <dbReference type="ARBA" id="ARBA00048988"/>
    </source>
</evidence>
<dbReference type="NCBIfam" id="NF004066">
    <property type="entry name" value="PRK05580.1-3"/>
    <property type="match status" value="1"/>
</dbReference>
<dbReference type="GO" id="GO:0006270">
    <property type="term" value="P:DNA replication initiation"/>
    <property type="evidence" value="ECO:0007669"/>
    <property type="project" value="TreeGrafter"/>
</dbReference>
<comment type="similarity">
    <text evidence="12">Belongs to the helicase family. PriA subfamily.</text>
</comment>
<keyword evidence="2 12" id="KW-0235">DNA replication</keyword>
<keyword evidence="7 12" id="KW-0862">Zinc</keyword>
<dbReference type="EMBL" id="JAAIWK010000007">
    <property type="protein sequence ID" value="NEY19561.1"/>
    <property type="molecule type" value="Genomic_DNA"/>
</dbReference>
<dbReference type="OrthoDB" id="9759544at2"/>
<reference evidence="15 17" key="1">
    <citation type="submission" date="2014-10" db="EMBL/GenBank/DDBJ databases">
        <title>Draft genome of phytase producing Bacillus ginsengihumi strain M2.11.</title>
        <authorList>
            <person name="Toymentseva A."/>
            <person name="Boulygina E.A."/>
            <person name="Kazakov S.V."/>
            <person name="Kayumov I."/>
            <person name="Suleimanova A.D."/>
            <person name="Mardanova A.M."/>
            <person name="Maria S.N."/>
            <person name="Sergey M.Y."/>
            <person name="Sharipova M.R."/>
        </authorList>
    </citation>
    <scope>NUCLEOTIDE SEQUENCE [LARGE SCALE GENOMIC DNA]</scope>
    <source>
        <strain evidence="15 17">M2.11</strain>
    </source>
</reference>
<dbReference type="PANTHER" id="PTHR30580:SF0">
    <property type="entry name" value="PRIMOSOMAL PROTEIN N"/>
    <property type="match status" value="1"/>
</dbReference>
<dbReference type="PANTHER" id="PTHR30580">
    <property type="entry name" value="PRIMOSOMAL PROTEIN N"/>
    <property type="match status" value="1"/>
</dbReference>
<dbReference type="FunFam" id="3.40.1440.60:FF:000001">
    <property type="entry name" value="Primosomal protein N"/>
    <property type="match status" value="1"/>
</dbReference>
<evidence type="ECO:0000256" key="5">
    <source>
        <dbReference type="ARBA" id="ARBA00022801"/>
    </source>
</evidence>
<keyword evidence="1 12" id="KW-0639">Primosome</keyword>
<feature type="binding site" evidence="12">
    <location>
        <position position="536"/>
    </location>
    <ligand>
        <name>Zn(2+)</name>
        <dbReference type="ChEBI" id="CHEBI:29105"/>
        <label>2</label>
    </ligand>
</feature>
<dbReference type="EC" id="5.6.2.4" evidence="12"/>
<name>A0A0A6VD25_9BACI</name>
<keyword evidence="8 12" id="KW-0067">ATP-binding</keyword>
<gene>
    <name evidence="12 16" type="primary">priA</name>
    <name evidence="16" type="ORF">G4D61_06210</name>
    <name evidence="15" type="ORF">NG54_04705</name>
</gene>
<dbReference type="HAMAP" id="MF_00983">
    <property type="entry name" value="PriA"/>
    <property type="match status" value="1"/>
</dbReference>
<feature type="binding site" evidence="12">
    <location>
        <position position="533"/>
    </location>
    <ligand>
        <name>Zn(2+)</name>
        <dbReference type="ChEBI" id="CHEBI:29105"/>
        <label>2</label>
    </ligand>
</feature>
<dbReference type="Pfam" id="PF18074">
    <property type="entry name" value="PriA_C"/>
    <property type="match status" value="1"/>
</dbReference>
<dbReference type="InterPro" id="IPR041222">
    <property type="entry name" value="PriA_3primeBD"/>
</dbReference>
<dbReference type="Proteomes" id="UP000030588">
    <property type="component" value="Unassembled WGS sequence"/>
</dbReference>
<dbReference type="PROSITE" id="PS51194">
    <property type="entry name" value="HELICASE_CTER"/>
    <property type="match status" value="1"/>
</dbReference>
<evidence type="ECO:0000256" key="1">
    <source>
        <dbReference type="ARBA" id="ARBA00022515"/>
    </source>
</evidence>
<dbReference type="NCBIfam" id="TIGR00595">
    <property type="entry name" value="priA"/>
    <property type="match status" value="1"/>
</dbReference>
<keyword evidence="9 12" id="KW-0238">DNA-binding</keyword>
<feature type="binding site" evidence="12">
    <location>
        <position position="518"/>
    </location>
    <ligand>
        <name>Zn(2+)</name>
        <dbReference type="ChEBI" id="CHEBI:29105"/>
        <label>2</label>
    </ligand>
</feature>
<dbReference type="GO" id="GO:0006269">
    <property type="term" value="P:DNA replication, synthesis of primer"/>
    <property type="evidence" value="ECO:0007669"/>
    <property type="project" value="UniProtKB-KW"/>
</dbReference>
<dbReference type="SMART" id="SM00490">
    <property type="entry name" value="HELICc"/>
    <property type="match status" value="1"/>
</dbReference>
<feature type="binding site" evidence="12">
    <location>
        <position position="515"/>
    </location>
    <ligand>
        <name>Zn(2+)</name>
        <dbReference type="ChEBI" id="CHEBI:29105"/>
        <label>2</label>
    </ligand>
</feature>
<evidence type="ECO:0000313" key="15">
    <source>
        <dbReference type="EMBL" id="KHD86185.1"/>
    </source>
</evidence>
<dbReference type="InterPro" id="IPR014001">
    <property type="entry name" value="Helicase_ATP-bd"/>
</dbReference>
<dbReference type="SUPFAM" id="SSF52540">
    <property type="entry name" value="P-loop containing nucleoside triphosphate hydrolases"/>
    <property type="match status" value="2"/>
</dbReference>
<dbReference type="GO" id="GO:0003677">
    <property type="term" value="F:DNA binding"/>
    <property type="evidence" value="ECO:0007669"/>
    <property type="project" value="UniProtKB-UniRule"/>
</dbReference>
<dbReference type="Pfam" id="PF00270">
    <property type="entry name" value="DEAD"/>
    <property type="match status" value="1"/>
</dbReference>
<sequence length="801" mass="91968">MNIASVIVDIPSMQVDKMFDYLIPEKWKETIQPGMRVIVPFGPRKIQGYVIQIKQESQFNKLREIIEPQDLLPVLNEELLELGNWLTSETLCLKISAYQAMLPAAMKAKYEKIIRRLDGSQNDVLDKLFGAKEEIDWQEAETRNILADLQREVKKGTAEVVYVVKNKAKKKTVRIISCPLSHSDLITAIDSLSKRAMKQKDILQFFLEHPNTKIAATDLIQQTATSQSTIKALIQKGQLRETQEEMYRDPYEDRIFQQTAPLKLTDEQKTAISPILQSIKDRKSETFLLYGVTGSGKTEIYLQSIQRVIEEGKEAIVLVPEISLTPQMVNRFKSRFGKDVAVLHSGLSVGEKYDEWRKIVRKEAKVVVGARSAIFAPFENIGIIIIDEEHENSYKQEDNPRYHARDVAIYRSKRHQCPVILGSATPALESFARAQKGVYTLLTMSKRMNNHELPHVSIVDMREELRKGNRSMFSEELFTKLRERIEKKEQTVLLLNKRGHSSFVMCRDCGYVLQCPNCDISLTYHRHTNQMRCHYCGFETYVPNTCPECQSEHIRYFGTGTQKVEEELGKLLPEARVIRMDVDTTSRKGAHEKLLKAFEDGEADILLGTQMIAKGLDFPNITLVGVLNADTSLHLPDFRASEKTFQLLTQVSGRAGRHELTGEVVIQTYTPEHYSIELAGKQNYDNFYRQEMVMRKMGLYPPFYYLTLITISHENLMKTISVTDKITSFLKSRLSEQTTVLGPASSPIPRIKNRYRYQCLIKYKREPNLKETLQMILEHYQQQIASEGLSIAIDMNPFIMM</sequence>
<feature type="domain" description="Helicase ATP-binding" evidence="13">
    <location>
        <begin position="278"/>
        <end position="444"/>
    </location>
</feature>
<dbReference type="InterPro" id="IPR042115">
    <property type="entry name" value="PriA_3primeBD_sf"/>
</dbReference>
<evidence type="ECO:0000256" key="2">
    <source>
        <dbReference type="ARBA" id="ARBA00022705"/>
    </source>
</evidence>
<dbReference type="GO" id="GO:0006310">
    <property type="term" value="P:DNA recombination"/>
    <property type="evidence" value="ECO:0007669"/>
    <property type="project" value="InterPro"/>
</dbReference>
<dbReference type="InterPro" id="IPR040498">
    <property type="entry name" value="PriA_CRR"/>
</dbReference>
<dbReference type="GO" id="GO:1990077">
    <property type="term" value="C:primosome complex"/>
    <property type="evidence" value="ECO:0007669"/>
    <property type="project" value="UniProtKB-UniRule"/>
</dbReference>
<reference evidence="16 18" key="2">
    <citation type="submission" date="2020-02" db="EMBL/GenBank/DDBJ databases">
        <authorList>
            <person name="Feng H."/>
        </authorList>
    </citation>
    <scope>NUCLEOTIDE SEQUENCE [LARGE SCALE GENOMIC DNA]</scope>
    <source>
        <strain evidence="16 18">Gsoil 114</strain>
    </source>
</reference>
<dbReference type="PROSITE" id="PS51192">
    <property type="entry name" value="HELICASE_ATP_BIND_1"/>
    <property type="match status" value="1"/>
</dbReference>
<keyword evidence="6 12" id="KW-0347">Helicase</keyword>
<dbReference type="RefSeq" id="WP_025728754.1">
    <property type="nucleotide sequence ID" value="NZ_JAAIWK010000007.1"/>
</dbReference>
<evidence type="ECO:0000256" key="12">
    <source>
        <dbReference type="HAMAP-Rule" id="MF_00983"/>
    </source>
</evidence>
<evidence type="ECO:0000256" key="7">
    <source>
        <dbReference type="ARBA" id="ARBA00022833"/>
    </source>
</evidence>
<comment type="catalytic activity">
    <reaction evidence="11 12">
        <text>ATP + H2O = ADP + phosphate + H(+)</text>
        <dbReference type="Rhea" id="RHEA:13065"/>
        <dbReference type="ChEBI" id="CHEBI:15377"/>
        <dbReference type="ChEBI" id="CHEBI:15378"/>
        <dbReference type="ChEBI" id="CHEBI:30616"/>
        <dbReference type="ChEBI" id="CHEBI:43474"/>
        <dbReference type="ChEBI" id="CHEBI:456216"/>
        <dbReference type="EC" id="5.6.2.4"/>
    </reaction>
</comment>
<evidence type="ECO:0000259" key="13">
    <source>
        <dbReference type="PROSITE" id="PS51192"/>
    </source>
</evidence>
<dbReference type="InterPro" id="IPR001650">
    <property type="entry name" value="Helicase_C-like"/>
</dbReference>
<evidence type="ECO:0000256" key="8">
    <source>
        <dbReference type="ARBA" id="ARBA00022840"/>
    </source>
</evidence>
<feature type="binding site" evidence="12">
    <location>
        <position position="549"/>
    </location>
    <ligand>
        <name>Zn(2+)</name>
        <dbReference type="ChEBI" id="CHEBI:29105"/>
        <label>1</label>
    </ligand>
</feature>
<dbReference type="GO" id="GO:0005524">
    <property type="term" value="F:ATP binding"/>
    <property type="evidence" value="ECO:0007669"/>
    <property type="project" value="UniProtKB-UniRule"/>
</dbReference>
<dbReference type="GO" id="GO:0016787">
    <property type="term" value="F:hydrolase activity"/>
    <property type="evidence" value="ECO:0007669"/>
    <property type="project" value="UniProtKB-KW"/>
</dbReference>
<organism evidence="15 17">
    <name type="scientific">Heyndrickxia ginsengihumi</name>
    <dbReference type="NCBI Taxonomy" id="363870"/>
    <lineage>
        <taxon>Bacteria</taxon>
        <taxon>Bacillati</taxon>
        <taxon>Bacillota</taxon>
        <taxon>Bacilli</taxon>
        <taxon>Bacillales</taxon>
        <taxon>Bacillaceae</taxon>
        <taxon>Heyndrickxia</taxon>
    </lineage>
</organism>
<dbReference type="Proteomes" id="UP000476934">
    <property type="component" value="Unassembled WGS sequence"/>
</dbReference>
<dbReference type="SMART" id="SM00487">
    <property type="entry name" value="DEXDc"/>
    <property type="match status" value="1"/>
</dbReference>
<dbReference type="EMBL" id="JRUN01000009">
    <property type="protein sequence ID" value="KHD86185.1"/>
    <property type="molecule type" value="Genomic_DNA"/>
</dbReference>
<evidence type="ECO:0000256" key="3">
    <source>
        <dbReference type="ARBA" id="ARBA00022723"/>
    </source>
</evidence>
<dbReference type="InterPro" id="IPR011545">
    <property type="entry name" value="DEAD/DEAH_box_helicase_dom"/>
</dbReference>
<dbReference type="InterPro" id="IPR041236">
    <property type="entry name" value="PriA_C"/>
</dbReference>
<dbReference type="AlphaFoldDB" id="A0A0A6VD25"/>
<keyword evidence="4 12" id="KW-0547">Nucleotide-binding</keyword>
<dbReference type="InterPro" id="IPR027417">
    <property type="entry name" value="P-loop_NTPase"/>
</dbReference>
<dbReference type="GO" id="GO:0008270">
    <property type="term" value="F:zinc ion binding"/>
    <property type="evidence" value="ECO:0007669"/>
    <property type="project" value="UniProtKB-UniRule"/>
</dbReference>
<comment type="function">
    <text evidence="12">Initiates the restart of stalled replication forks, which reloads the replicative helicase on sites other than the origin of replication. Recognizes and binds to abandoned replication forks and remodels them to uncover a helicase loading site. Promotes assembly of the primosome at these replication forks.</text>
</comment>
<keyword evidence="10 12" id="KW-0413">Isomerase</keyword>
<comment type="catalytic activity">
    <reaction evidence="12">
        <text>Couples ATP hydrolysis with the unwinding of duplex DNA by translocating in the 3'-5' direction.</text>
        <dbReference type="EC" id="5.6.2.4"/>
    </reaction>
</comment>
<comment type="cofactor">
    <cofactor evidence="12">
        <name>Zn(2+)</name>
        <dbReference type="ChEBI" id="CHEBI:29105"/>
    </cofactor>
    <text evidence="12">Binds 2 zinc ions per subunit.</text>
</comment>
<feature type="domain" description="Helicase C-terminal" evidence="14">
    <location>
        <begin position="541"/>
        <end position="700"/>
    </location>
</feature>
<evidence type="ECO:0000313" key="18">
    <source>
        <dbReference type="Proteomes" id="UP000476934"/>
    </source>
</evidence>
<keyword evidence="5 12" id="KW-0378">Hydrolase</keyword>
<keyword evidence="18" id="KW-1185">Reference proteome</keyword>
<feature type="binding site" evidence="12">
    <location>
        <position position="506"/>
    </location>
    <ligand>
        <name>Zn(2+)</name>
        <dbReference type="ChEBI" id="CHEBI:29105"/>
        <label>1</label>
    </ligand>
</feature>
<evidence type="ECO:0000256" key="10">
    <source>
        <dbReference type="ARBA" id="ARBA00023235"/>
    </source>
</evidence>
<evidence type="ECO:0000313" key="16">
    <source>
        <dbReference type="EMBL" id="NEY19561.1"/>
    </source>
</evidence>
<proteinExistence type="inferred from homology"/>
<evidence type="ECO:0000256" key="4">
    <source>
        <dbReference type="ARBA" id="ARBA00022741"/>
    </source>
</evidence>
<evidence type="ECO:0000256" key="6">
    <source>
        <dbReference type="ARBA" id="ARBA00022806"/>
    </source>
</evidence>
<reference evidence="16 18" key="3">
    <citation type="submission" date="2020-03" db="EMBL/GenBank/DDBJ databases">
        <title>Bacillus aquiflavi sp. nov., isolated from yellow water of strong flavor Chinese baijiu in Yibin region of China.</title>
        <authorList>
            <person name="Xie J."/>
        </authorList>
    </citation>
    <scope>NUCLEOTIDE SEQUENCE [LARGE SCALE GENOMIC DNA]</scope>
    <source>
        <strain evidence="16 18">Gsoil 114</strain>
    </source>
</reference>
<dbReference type="Pfam" id="PF18319">
    <property type="entry name" value="Zn_ribbon_PriA"/>
    <property type="match status" value="1"/>
</dbReference>
<evidence type="ECO:0000259" key="14">
    <source>
        <dbReference type="PROSITE" id="PS51194"/>
    </source>
</evidence>
<dbReference type="GO" id="GO:0043138">
    <property type="term" value="F:3'-5' DNA helicase activity"/>
    <property type="evidence" value="ECO:0007669"/>
    <property type="project" value="UniProtKB-EC"/>
</dbReference>
<dbReference type="FunFam" id="3.40.50.300:FF:000489">
    <property type="entry name" value="Primosome assembly protein PriA"/>
    <property type="match status" value="1"/>
</dbReference>
<dbReference type="Pfam" id="PF00271">
    <property type="entry name" value="Helicase_C"/>
    <property type="match status" value="1"/>
</dbReference>
<accession>A0A0A6VD25</accession>
<comment type="caution">
    <text evidence="15">The sequence shown here is derived from an EMBL/GenBank/DDBJ whole genome shotgun (WGS) entry which is preliminary data.</text>
</comment>
<dbReference type="CDD" id="cd17929">
    <property type="entry name" value="DEXHc_priA"/>
    <property type="match status" value="1"/>
</dbReference>
<feature type="binding site" evidence="12">
    <location>
        <position position="546"/>
    </location>
    <ligand>
        <name>Zn(2+)</name>
        <dbReference type="ChEBI" id="CHEBI:29105"/>
        <label>1</label>
    </ligand>
</feature>
<comment type="subunit">
    <text evidence="12">Component of the replication restart primosome.</text>
</comment>
<evidence type="ECO:0000256" key="9">
    <source>
        <dbReference type="ARBA" id="ARBA00023125"/>
    </source>
</evidence>
<dbReference type="STRING" id="363870.NG54_04705"/>
<dbReference type="GO" id="GO:0006302">
    <property type="term" value="P:double-strand break repair"/>
    <property type="evidence" value="ECO:0007669"/>
    <property type="project" value="InterPro"/>
</dbReference>
<keyword evidence="3 12" id="KW-0479">Metal-binding</keyword>
<feature type="binding site" evidence="12">
    <location>
        <position position="509"/>
    </location>
    <ligand>
        <name>Zn(2+)</name>
        <dbReference type="ChEBI" id="CHEBI:29105"/>
        <label>1</label>
    </ligand>
</feature>
<dbReference type="Gene3D" id="3.40.1440.60">
    <property type="entry name" value="PriA, 3(prime) DNA-binding domain"/>
    <property type="match status" value="1"/>
</dbReference>
<evidence type="ECO:0000313" key="17">
    <source>
        <dbReference type="Proteomes" id="UP000030588"/>
    </source>
</evidence>
<dbReference type="Gene3D" id="3.40.50.300">
    <property type="entry name" value="P-loop containing nucleotide triphosphate hydrolases"/>
    <property type="match status" value="2"/>
</dbReference>
<dbReference type="InterPro" id="IPR005259">
    <property type="entry name" value="PriA"/>
</dbReference>
<dbReference type="CDD" id="cd18804">
    <property type="entry name" value="SF2_C_priA"/>
    <property type="match status" value="1"/>
</dbReference>
<protein>
    <recommendedName>
        <fullName evidence="12">Replication restart protein PriA</fullName>
    </recommendedName>
    <alternativeName>
        <fullName evidence="12">ATP-dependent DNA helicase PriA</fullName>
        <ecNumber evidence="12">5.6.2.4</ecNumber>
    </alternativeName>
    <alternativeName>
        <fullName evidence="12">DNA 3'-5' helicase PriA</fullName>
    </alternativeName>
</protein>
<dbReference type="Pfam" id="PF17764">
    <property type="entry name" value="PriA_3primeBD"/>
    <property type="match status" value="1"/>
</dbReference>